<evidence type="ECO:0000256" key="1">
    <source>
        <dbReference type="ARBA" id="ARBA00022801"/>
    </source>
</evidence>
<keyword evidence="1 3" id="KW-0378">Hydrolase</keyword>
<dbReference type="RefSeq" id="WP_009020144.1">
    <property type="nucleotide sequence ID" value="NZ_DS999411.1"/>
</dbReference>
<dbReference type="PRINTS" id="PR00412">
    <property type="entry name" value="EPOXHYDRLASE"/>
</dbReference>
<accession>B8KXT3</accession>
<name>B8KXT3_9GAMM</name>
<sequence length="255" mass="27828">MNTTLHDSVLGNGPDVVLLHGLFGQGSNLGGIARGLQGEFKVHSLDLPDHGHSFWSDPPSIAGYAKAVADWMEQRELPVASFVGHSLGGKVAMQLALTQPVLVDRLVVADIAPVAYPRGHDGVFAGMAEVARNPAASRREAGDLLSKFISEDAVVQFLLLHLMRADDGRYVWRLNREGLEAAYDGLREGLDSDLPFDGETLFLRGGDSDYVLESYAPHMDKLFSHYRVETLEGTGHWLHAEKPAEFNAAVLDFLL</sequence>
<dbReference type="Gene3D" id="3.40.50.1820">
    <property type="entry name" value="alpha/beta hydrolase"/>
    <property type="match status" value="1"/>
</dbReference>
<keyword evidence="4" id="KW-1185">Reference proteome</keyword>
<organism evidence="3 4">
    <name type="scientific">Luminiphilus syltensis NOR5-1B</name>
    <dbReference type="NCBI Taxonomy" id="565045"/>
    <lineage>
        <taxon>Bacteria</taxon>
        <taxon>Pseudomonadati</taxon>
        <taxon>Pseudomonadota</taxon>
        <taxon>Gammaproteobacteria</taxon>
        <taxon>Cellvibrionales</taxon>
        <taxon>Halieaceae</taxon>
        <taxon>Luminiphilus</taxon>
    </lineage>
</organism>
<gene>
    <name evidence="3" type="ORF">NOR51B_1343</name>
</gene>
<dbReference type="PANTHER" id="PTHR46118">
    <property type="entry name" value="PROTEIN ABHD11"/>
    <property type="match status" value="1"/>
</dbReference>
<dbReference type="eggNOG" id="COG0596">
    <property type="taxonomic scope" value="Bacteria"/>
</dbReference>
<dbReference type="Pfam" id="PF12697">
    <property type="entry name" value="Abhydrolase_6"/>
    <property type="match status" value="1"/>
</dbReference>
<dbReference type="AlphaFoldDB" id="B8KXT3"/>
<evidence type="ECO:0000313" key="3">
    <source>
        <dbReference type="EMBL" id="EED35398.1"/>
    </source>
</evidence>
<dbReference type="STRING" id="565045.NOR51B_1343"/>
<proteinExistence type="predicted"/>
<dbReference type="PANTHER" id="PTHR46118:SF4">
    <property type="entry name" value="PROTEIN ABHD11"/>
    <property type="match status" value="1"/>
</dbReference>
<dbReference type="GO" id="GO:0016787">
    <property type="term" value="F:hydrolase activity"/>
    <property type="evidence" value="ECO:0007669"/>
    <property type="project" value="UniProtKB-KW"/>
</dbReference>
<dbReference type="InterPro" id="IPR000073">
    <property type="entry name" value="AB_hydrolase_1"/>
</dbReference>
<reference evidence="4" key="1">
    <citation type="journal article" date="2013" name="BMC Microbiol.">
        <title>Taxonomy and evolution of bacteriochlorophyll a-containing members of the OM60/NOR5 clade of marine gammaproteobacteria: description of Luminiphilus syltensis gen. nov., sp. nov., reclassification of Haliea rubra as Pseudohaliea rubra gen. nov., comb. nov., and emendation of Chromatocurvus halotolerans.</title>
        <authorList>
            <person name="Spring S."/>
            <person name="Riedel T."/>
            <person name="Sproer C."/>
            <person name="Yan S."/>
            <person name="Harder J."/>
            <person name="Fuchs B.M."/>
        </authorList>
    </citation>
    <scope>NUCLEOTIDE SEQUENCE [LARGE SCALE GENOMIC DNA]</scope>
    <source>
        <strain evidence="4">NOR51-B</strain>
    </source>
</reference>
<dbReference type="InterPro" id="IPR000639">
    <property type="entry name" value="Epox_hydrolase-like"/>
</dbReference>
<evidence type="ECO:0000313" key="4">
    <source>
        <dbReference type="Proteomes" id="UP000004699"/>
    </source>
</evidence>
<dbReference type="EMBL" id="DS999411">
    <property type="protein sequence ID" value="EED35398.1"/>
    <property type="molecule type" value="Genomic_DNA"/>
</dbReference>
<dbReference type="HOGENOM" id="CLU_020336_53_1_6"/>
<dbReference type="InterPro" id="IPR029058">
    <property type="entry name" value="AB_hydrolase_fold"/>
</dbReference>
<protein>
    <submittedName>
        <fullName evidence="3">Abhydrolase domain-containing protein 11</fullName>
    </submittedName>
</protein>
<dbReference type="OrthoDB" id="9808398at2"/>
<dbReference type="Proteomes" id="UP000004699">
    <property type="component" value="Unassembled WGS sequence"/>
</dbReference>
<dbReference type="SUPFAM" id="SSF53474">
    <property type="entry name" value="alpha/beta-Hydrolases"/>
    <property type="match status" value="1"/>
</dbReference>
<evidence type="ECO:0000259" key="2">
    <source>
        <dbReference type="Pfam" id="PF12697"/>
    </source>
</evidence>
<feature type="domain" description="AB hydrolase-1" evidence="2">
    <location>
        <begin position="16"/>
        <end position="249"/>
    </location>
</feature>